<dbReference type="SUPFAM" id="SSF100985">
    <property type="entry name" value="Sporulation inhibitor Sda"/>
    <property type="match status" value="1"/>
</dbReference>
<dbReference type="PATRIC" id="fig|1408103.3.peg.2572"/>
<sequence>MKIMSNEQLVVSYRDALKSESDKEWAKILKDEISRRGLRPFKAR</sequence>
<comment type="caution">
    <text evidence="1">The sequence shown here is derived from an EMBL/GenBank/DDBJ whole genome shotgun (WGS) entry which is preliminary data.</text>
</comment>
<evidence type="ECO:0000313" key="1">
    <source>
        <dbReference type="EMBL" id="KKK37785.1"/>
    </source>
</evidence>
<dbReference type="RefSeq" id="WP_046523908.1">
    <property type="nucleotide sequence ID" value="NZ_LAYY01000011.1"/>
</dbReference>
<organism evidence="1 2">
    <name type="scientific">Mesobacillus campisalis</name>
    <dbReference type="NCBI Taxonomy" id="1408103"/>
    <lineage>
        <taxon>Bacteria</taxon>
        <taxon>Bacillati</taxon>
        <taxon>Bacillota</taxon>
        <taxon>Bacilli</taxon>
        <taxon>Bacillales</taxon>
        <taxon>Bacillaceae</taxon>
        <taxon>Mesobacillus</taxon>
    </lineage>
</organism>
<dbReference type="Pfam" id="PF08970">
    <property type="entry name" value="Sda"/>
    <property type="match status" value="1"/>
</dbReference>
<name>A0A0M2SYT7_9BACI</name>
<reference evidence="1 2" key="1">
    <citation type="submission" date="2015-04" db="EMBL/GenBank/DDBJ databases">
        <title>Taxonomic description and genome sequence of Bacillus campisalis sp. nov., a novel member of the genus Bacillus isolated from solar saltern.</title>
        <authorList>
            <person name="Mathan Kumar R."/>
            <person name="Kaur G."/>
            <person name="Kumar A."/>
            <person name="Singh N.K."/>
            <person name="Kaur N."/>
            <person name="Kumar N."/>
            <person name="Mayilraj S."/>
        </authorList>
    </citation>
    <scope>NUCLEOTIDE SEQUENCE [LARGE SCALE GENOMIC DNA]</scope>
    <source>
        <strain evidence="1 2">SA2-6</strain>
    </source>
</reference>
<dbReference type="EMBL" id="LAYY01000011">
    <property type="protein sequence ID" value="KKK37785.1"/>
    <property type="molecule type" value="Genomic_DNA"/>
</dbReference>
<dbReference type="InterPro" id="IPR015064">
    <property type="entry name" value="Sda"/>
</dbReference>
<dbReference type="Proteomes" id="UP000034166">
    <property type="component" value="Unassembled WGS sequence"/>
</dbReference>
<protein>
    <submittedName>
        <fullName evidence="1">Acyl-CoA synthetase</fullName>
    </submittedName>
</protein>
<gene>
    <name evidence="1" type="ORF">WQ57_11445</name>
</gene>
<dbReference type="OrthoDB" id="2972720at2"/>
<evidence type="ECO:0000313" key="2">
    <source>
        <dbReference type="Proteomes" id="UP000034166"/>
    </source>
</evidence>
<proteinExistence type="predicted"/>
<keyword evidence="2" id="KW-1185">Reference proteome</keyword>
<dbReference type="AlphaFoldDB" id="A0A0M2SYT7"/>
<accession>A0A0M2SYT7</accession>
<dbReference type="InterPro" id="IPR036916">
    <property type="entry name" value="Sda_sf"/>
</dbReference>
<dbReference type="Gene3D" id="1.10.287.1100">
    <property type="entry name" value="Sporulation inhibitor A"/>
    <property type="match status" value="1"/>
</dbReference>